<reference evidence="2" key="2">
    <citation type="submission" date="2022-01" db="EMBL/GenBank/DDBJ databases">
        <authorList>
            <person name="Yamashiro T."/>
            <person name="Shiraishi A."/>
            <person name="Satake H."/>
            <person name="Nakayama K."/>
        </authorList>
    </citation>
    <scope>NUCLEOTIDE SEQUENCE</scope>
</reference>
<dbReference type="EMBL" id="BQNB010010448">
    <property type="protein sequence ID" value="GJS77446.1"/>
    <property type="molecule type" value="Genomic_DNA"/>
</dbReference>
<keyword evidence="3" id="KW-1185">Reference proteome</keyword>
<dbReference type="Pfam" id="PF00665">
    <property type="entry name" value="rve"/>
    <property type="match status" value="1"/>
</dbReference>
<protein>
    <submittedName>
        <fullName evidence="2">Retrovirus-related pol polyprotein from transposon TNT 1-94</fullName>
    </submittedName>
</protein>
<evidence type="ECO:0000313" key="3">
    <source>
        <dbReference type="Proteomes" id="UP001151760"/>
    </source>
</evidence>
<dbReference type="InterPro" id="IPR012337">
    <property type="entry name" value="RNaseH-like_sf"/>
</dbReference>
<dbReference type="PANTHER" id="PTHR42648">
    <property type="entry name" value="TRANSPOSASE, PUTATIVE-RELATED"/>
    <property type="match status" value="1"/>
</dbReference>
<dbReference type="Proteomes" id="UP001151760">
    <property type="component" value="Unassembled WGS sequence"/>
</dbReference>
<dbReference type="InterPro" id="IPR039537">
    <property type="entry name" value="Retrotran_Ty1/copia-like"/>
</dbReference>
<dbReference type="PROSITE" id="PS50994">
    <property type="entry name" value="INTEGRASE"/>
    <property type="match status" value="1"/>
</dbReference>
<feature type="domain" description="Integrase catalytic" evidence="1">
    <location>
        <begin position="1"/>
        <end position="162"/>
    </location>
</feature>
<proteinExistence type="predicted"/>
<gene>
    <name evidence="2" type="ORF">Tco_0727327</name>
</gene>
<dbReference type="SUPFAM" id="SSF53098">
    <property type="entry name" value="Ribonuclease H-like"/>
    <property type="match status" value="1"/>
</dbReference>
<organism evidence="2 3">
    <name type="scientific">Tanacetum coccineum</name>
    <dbReference type="NCBI Taxonomy" id="301880"/>
    <lineage>
        <taxon>Eukaryota</taxon>
        <taxon>Viridiplantae</taxon>
        <taxon>Streptophyta</taxon>
        <taxon>Embryophyta</taxon>
        <taxon>Tracheophyta</taxon>
        <taxon>Spermatophyta</taxon>
        <taxon>Magnoliopsida</taxon>
        <taxon>eudicotyledons</taxon>
        <taxon>Gunneridae</taxon>
        <taxon>Pentapetalae</taxon>
        <taxon>asterids</taxon>
        <taxon>campanulids</taxon>
        <taxon>Asterales</taxon>
        <taxon>Asteraceae</taxon>
        <taxon>Asteroideae</taxon>
        <taxon>Anthemideae</taxon>
        <taxon>Anthemidinae</taxon>
        <taxon>Tanacetum</taxon>
    </lineage>
</organism>
<evidence type="ECO:0000313" key="2">
    <source>
        <dbReference type="EMBL" id="GJS77446.1"/>
    </source>
</evidence>
<name>A0ABQ4YKE8_9ASTR</name>
<evidence type="ECO:0000259" key="1">
    <source>
        <dbReference type="PROSITE" id="PS50994"/>
    </source>
</evidence>
<accession>A0ABQ4YKE8</accession>
<dbReference type="PANTHER" id="PTHR42648:SF31">
    <property type="entry name" value="RNA-DIRECTED DNA POLYMERASE"/>
    <property type="match status" value="1"/>
</dbReference>
<dbReference type="InterPro" id="IPR036397">
    <property type="entry name" value="RNaseH_sf"/>
</dbReference>
<dbReference type="Gene3D" id="3.30.420.10">
    <property type="entry name" value="Ribonuclease H-like superfamily/Ribonuclease H"/>
    <property type="match status" value="1"/>
</dbReference>
<dbReference type="InterPro" id="IPR001584">
    <property type="entry name" value="Integrase_cat-core"/>
</dbReference>
<reference evidence="2" key="1">
    <citation type="journal article" date="2022" name="Int. J. Mol. Sci.">
        <title>Draft Genome of Tanacetum Coccineum: Genomic Comparison of Closely Related Tanacetum-Family Plants.</title>
        <authorList>
            <person name="Yamashiro T."/>
            <person name="Shiraishi A."/>
            <person name="Nakayama K."/>
            <person name="Satake H."/>
        </authorList>
    </citation>
    <scope>NUCLEOTIDE SEQUENCE</scope>
</reference>
<comment type="caution">
    <text evidence="2">The sequence shown here is derived from an EMBL/GenBank/DDBJ whole genome shotgun (WGS) entry which is preliminary data.</text>
</comment>
<sequence length="189" mass="22068">MSGYDWFIGSMTNVRSILIFNSFFTIVDDNTRATWIYLVHLKEQIPSLLVSFFAYVKTHFQKQPKVFRSDNGTEIVNKTCAKFFQNHRVVHQKSIAYTPQQNGRVERKHRHLLDITKALRLQANLPLKFWGDCILTATYLINKMPVKILDWKSPYESLYGKPPTYDHLRAIGCLCYTANVKPHKDNLKT</sequence>